<proteinExistence type="predicted"/>
<feature type="region of interest" description="Disordered" evidence="2">
    <location>
        <begin position="82"/>
        <end position="113"/>
    </location>
</feature>
<evidence type="ECO:0000313" key="6">
    <source>
        <dbReference type="Proteomes" id="UP000824028"/>
    </source>
</evidence>
<evidence type="ECO:0000256" key="3">
    <source>
        <dbReference type="SAM" id="Phobius"/>
    </source>
</evidence>
<evidence type="ECO:0000313" key="5">
    <source>
        <dbReference type="EMBL" id="HIZ32565.1"/>
    </source>
</evidence>
<dbReference type="InterPro" id="IPR027385">
    <property type="entry name" value="Beta-barrel_OMP"/>
</dbReference>
<evidence type="ECO:0000259" key="4">
    <source>
        <dbReference type="Pfam" id="PF13505"/>
    </source>
</evidence>
<protein>
    <submittedName>
        <fullName evidence="5">Porin family protein</fullName>
    </submittedName>
</protein>
<dbReference type="AlphaFoldDB" id="A0A9D2E861"/>
<gene>
    <name evidence="5" type="ORF">H9814_03315</name>
</gene>
<dbReference type="SUPFAM" id="SSF56925">
    <property type="entry name" value="OMPA-like"/>
    <property type="match status" value="1"/>
</dbReference>
<accession>A0A9D2E861</accession>
<keyword evidence="3" id="KW-0472">Membrane</keyword>
<name>A0A9D2E861_9BACE</name>
<dbReference type="Proteomes" id="UP000824028">
    <property type="component" value="Unassembled WGS sequence"/>
</dbReference>
<dbReference type="InterPro" id="IPR011250">
    <property type="entry name" value="OMP/PagP_B-barrel"/>
</dbReference>
<sequence length="359" mass="39223">MRENNELTNLFKSRLSQTEMEVRDGFWEALEQELDTFAPATQRRRVLSRRIVRWMVAASVLLGVGITTFLWWKPAPAEENETMRRLASASSEALGGGEEGEEVSSLPVHRQAESIGNRGVHRPVWSKTVAQAEAPAEDPVSVHVSITITQRQYGHRPPRKRTAYSLHPAGEGFTAGEDRSVWTASSDEQASMEDCSTLLKSSRWALKAGLGTSLPKGDYHAPLTVGLGVEYQLNKRLSLEAGVQYGRLAEADGESRHTLGIPLRLNILLAGNSKVDFYALAGGAVEKCVAGAPDNGFDAEPVQGSVMAGLGVRYKMSDRLALFAEPTVSHHFDTDASTPSLHTERPTNLNLLCGLRMAF</sequence>
<keyword evidence="3" id="KW-0812">Transmembrane</keyword>
<comment type="caution">
    <text evidence="5">The sequence shown here is derived from an EMBL/GenBank/DDBJ whole genome shotgun (WGS) entry which is preliminary data.</text>
</comment>
<evidence type="ECO:0000256" key="2">
    <source>
        <dbReference type="SAM" id="MobiDB-lite"/>
    </source>
</evidence>
<evidence type="ECO:0000256" key="1">
    <source>
        <dbReference type="ARBA" id="ARBA00022729"/>
    </source>
</evidence>
<keyword evidence="3" id="KW-1133">Transmembrane helix</keyword>
<organism evidence="5 6">
    <name type="scientific">Candidatus Bacteroides merdigallinarum</name>
    <dbReference type="NCBI Taxonomy" id="2838473"/>
    <lineage>
        <taxon>Bacteria</taxon>
        <taxon>Pseudomonadati</taxon>
        <taxon>Bacteroidota</taxon>
        <taxon>Bacteroidia</taxon>
        <taxon>Bacteroidales</taxon>
        <taxon>Bacteroidaceae</taxon>
        <taxon>Bacteroides</taxon>
    </lineage>
</organism>
<dbReference type="EMBL" id="DXBX01000026">
    <property type="protein sequence ID" value="HIZ32565.1"/>
    <property type="molecule type" value="Genomic_DNA"/>
</dbReference>
<reference evidence="5" key="2">
    <citation type="submission" date="2021-04" db="EMBL/GenBank/DDBJ databases">
        <authorList>
            <person name="Gilroy R."/>
        </authorList>
    </citation>
    <scope>NUCLEOTIDE SEQUENCE</scope>
    <source>
        <strain evidence="5">ChiHjej9B8-1298</strain>
    </source>
</reference>
<dbReference type="Pfam" id="PF13505">
    <property type="entry name" value="OMP_b-brl"/>
    <property type="match status" value="1"/>
</dbReference>
<keyword evidence="1" id="KW-0732">Signal</keyword>
<feature type="domain" description="Outer membrane protein beta-barrel" evidence="4">
    <location>
        <begin position="203"/>
        <end position="331"/>
    </location>
</feature>
<feature type="transmembrane region" description="Helical" evidence="3">
    <location>
        <begin position="51"/>
        <end position="72"/>
    </location>
</feature>
<dbReference type="Gene3D" id="2.40.160.20">
    <property type="match status" value="1"/>
</dbReference>
<reference evidence="5" key="1">
    <citation type="journal article" date="2021" name="PeerJ">
        <title>Extensive microbial diversity within the chicken gut microbiome revealed by metagenomics and culture.</title>
        <authorList>
            <person name="Gilroy R."/>
            <person name="Ravi A."/>
            <person name="Getino M."/>
            <person name="Pursley I."/>
            <person name="Horton D.L."/>
            <person name="Alikhan N.F."/>
            <person name="Baker D."/>
            <person name="Gharbi K."/>
            <person name="Hall N."/>
            <person name="Watson M."/>
            <person name="Adriaenssens E.M."/>
            <person name="Foster-Nyarko E."/>
            <person name="Jarju S."/>
            <person name="Secka A."/>
            <person name="Antonio M."/>
            <person name="Oren A."/>
            <person name="Chaudhuri R.R."/>
            <person name="La Ragione R."/>
            <person name="Hildebrand F."/>
            <person name="Pallen M.J."/>
        </authorList>
    </citation>
    <scope>NUCLEOTIDE SEQUENCE</scope>
    <source>
        <strain evidence="5">ChiHjej9B8-1298</strain>
    </source>
</reference>